<evidence type="ECO:0000313" key="2">
    <source>
        <dbReference type="EMBL" id="MFC3509605.1"/>
    </source>
</evidence>
<dbReference type="SUPFAM" id="SSF56601">
    <property type="entry name" value="beta-lactamase/transpeptidase-like"/>
    <property type="match status" value="1"/>
</dbReference>
<dbReference type="Proteomes" id="UP001595764">
    <property type="component" value="Unassembled WGS sequence"/>
</dbReference>
<dbReference type="Pfam" id="PF00144">
    <property type="entry name" value="Beta-lactamase"/>
    <property type="match status" value="1"/>
</dbReference>
<dbReference type="InterPro" id="IPR012338">
    <property type="entry name" value="Beta-lactam/transpept-like"/>
</dbReference>
<keyword evidence="3" id="KW-1185">Reference proteome</keyword>
<organism evidence="2 3">
    <name type="scientific">Amycolatopsis halotolerans</name>
    <dbReference type="NCBI Taxonomy" id="330083"/>
    <lineage>
        <taxon>Bacteria</taxon>
        <taxon>Bacillati</taxon>
        <taxon>Actinomycetota</taxon>
        <taxon>Actinomycetes</taxon>
        <taxon>Pseudonocardiales</taxon>
        <taxon>Pseudonocardiaceae</taxon>
        <taxon>Amycolatopsis</taxon>
    </lineage>
</organism>
<proteinExistence type="predicted"/>
<comment type="caution">
    <text evidence="2">The sequence shown here is derived from an EMBL/GenBank/DDBJ whole genome shotgun (WGS) entry which is preliminary data.</text>
</comment>
<dbReference type="GO" id="GO:0016787">
    <property type="term" value="F:hydrolase activity"/>
    <property type="evidence" value="ECO:0007669"/>
    <property type="project" value="UniProtKB-KW"/>
</dbReference>
<gene>
    <name evidence="2" type="ORF">ACFORO_05485</name>
</gene>
<evidence type="ECO:0000259" key="1">
    <source>
        <dbReference type="Pfam" id="PF00144"/>
    </source>
</evidence>
<dbReference type="Gene3D" id="3.40.710.10">
    <property type="entry name" value="DD-peptidase/beta-lactamase superfamily"/>
    <property type="match status" value="1"/>
</dbReference>
<dbReference type="InterPro" id="IPR050491">
    <property type="entry name" value="AmpC-like"/>
</dbReference>
<feature type="domain" description="Beta-lactamase-related" evidence="1">
    <location>
        <begin position="8"/>
        <end position="336"/>
    </location>
</feature>
<sequence length="348" mass="38153">MPFTGLDAWLSARAAADEFSGVVLIRRGEEVLFSGAYGPASRRWAVSNRLDLRFDTASITKLFTAVAALQLVDEGRLDLDMPITEIVDLAGTAILPSVCVRHLLTHTSGIADDADEEAGESYEALWADKPVYSVPRTRDHLPNFVHKPPNFPPGEGCRYCNTGYVLVGLAIEEITGTAYRDHIRSAVFARAGMTAADFYDRREAAPDVAEGWDPVTDSEGRITGWKQNIFSYPSIGSPDGGAHVTAADLVRFLRAVRGGELMSAERTEQFLTPRVLHHRAEDGDVWYGFGLEFTLRQNGSVRNYYKEGRNAGVGGIARHYPAEDIDVAVLSNAARGALAVIREIDRRI</sequence>
<dbReference type="RefSeq" id="WP_377867596.1">
    <property type="nucleotide sequence ID" value="NZ_JBHMAY010000001.1"/>
</dbReference>
<dbReference type="InterPro" id="IPR001466">
    <property type="entry name" value="Beta-lactam-related"/>
</dbReference>
<dbReference type="PANTHER" id="PTHR46825:SF9">
    <property type="entry name" value="BETA-LACTAMASE-RELATED DOMAIN-CONTAINING PROTEIN"/>
    <property type="match status" value="1"/>
</dbReference>
<accession>A0ABV7QC50</accession>
<dbReference type="PANTHER" id="PTHR46825">
    <property type="entry name" value="D-ALANYL-D-ALANINE-CARBOXYPEPTIDASE/ENDOPEPTIDASE AMPH"/>
    <property type="match status" value="1"/>
</dbReference>
<keyword evidence="2" id="KW-0378">Hydrolase</keyword>
<dbReference type="EMBL" id="JBHRWI010000006">
    <property type="protein sequence ID" value="MFC3509605.1"/>
    <property type="molecule type" value="Genomic_DNA"/>
</dbReference>
<protein>
    <submittedName>
        <fullName evidence="2">Serine hydrolase domain-containing protein</fullName>
        <ecNumber evidence="2">3.-.-.-</ecNumber>
    </submittedName>
</protein>
<name>A0ABV7QC50_9PSEU</name>
<reference evidence="3" key="1">
    <citation type="journal article" date="2019" name="Int. J. Syst. Evol. Microbiol.">
        <title>The Global Catalogue of Microorganisms (GCM) 10K type strain sequencing project: providing services to taxonomists for standard genome sequencing and annotation.</title>
        <authorList>
            <consortium name="The Broad Institute Genomics Platform"/>
            <consortium name="The Broad Institute Genome Sequencing Center for Infectious Disease"/>
            <person name="Wu L."/>
            <person name="Ma J."/>
        </authorList>
    </citation>
    <scope>NUCLEOTIDE SEQUENCE [LARGE SCALE GENOMIC DNA]</scope>
    <source>
        <strain evidence="3">CGMCC 4.7682</strain>
    </source>
</reference>
<evidence type="ECO:0000313" key="3">
    <source>
        <dbReference type="Proteomes" id="UP001595764"/>
    </source>
</evidence>
<dbReference type="EC" id="3.-.-.-" evidence="2"/>